<reference evidence="5 6" key="1">
    <citation type="submission" date="2016-03" db="EMBL/GenBank/DDBJ databases">
        <title>Mechanisms controlling the formation of the plant cell surface in tip-growing cells are functionally conserved among land plants.</title>
        <authorList>
            <person name="Honkanen S."/>
            <person name="Jones V.A."/>
            <person name="Morieri G."/>
            <person name="Champion C."/>
            <person name="Hetherington A.J."/>
            <person name="Kelly S."/>
            <person name="Saint-Marcoux D."/>
            <person name="Proust H."/>
            <person name="Prescott H."/>
            <person name="Dolan L."/>
        </authorList>
    </citation>
    <scope>NUCLEOTIDE SEQUENCE [LARGE SCALE GENOMIC DNA]</scope>
    <source>
        <strain evidence="6">cv. Tak-1 and cv. Tak-2</strain>
        <tissue evidence="5">Whole gametophyte</tissue>
    </source>
</reference>
<evidence type="ECO:0000256" key="2">
    <source>
        <dbReference type="SAM" id="MobiDB-lite"/>
    </source>
</evidence>
<dbReference type="Proteomes" id="UP001162541">
    <property type="component" value="Chromosome 5"/>
</dbReference>
<evidence type="ECO:0000313" key="6">
    <source>
        <dbReference type="Proteomes" id="UP000077202"/>
    </source>
</evidence>
<sequence>MRRVVSYGGASGVPASQRLKHKLSITAGMHLLYNDLKEEQQGFLAPVVQPQQERIIHRTAWATRNFSSTKSVAKEFVNGRRDSFSSEGGSVVEDAGKVEIRSTGGDPGLPVATKSKDERELIGRSAGTDIALRDLRPTDVEGNPASNSEDHSVSPSNVGKAADDTTSSTDSTITPACANLVEGGDGTVNNTACSRSEESCSDIVDENKGSKPRVLGFEGTHTVELFVSSSSVEVQEGCQIGTSTLAEFDADQKQLQDLEFEVRVCELASASTSSVQGAVENSTALNREKDGSDVEEQVQVEDNDDMKLEAKTSTPRGYSWTNNIRGHLLVERNKIEIVAAVKIQSCWKGWLQRSQYSLLKRAVARRNQERKNQEMCNAATVLQKSWRGAQSRLKLKHLRVEKTVRDRAATVIQAHIRGHLSRCELRKVTCAVLRIQNCWRQHRSAQECLVAAAAIQQAEERRLHAAITLQAYARGFVVRQELVRMQKAATTIQQQWKAHKHICMRAAIKLQAYVRGFSARLKYAMHKKAMVEERAAILIQACVRGHLVRCHLTILHTAALIIQLQWRRYSRSCRFEAAAPLVAHGAVSERETLALCRGDSHLRSGHGRVRVEKDVEMELSNEIALTSEEDEVLISKEGLQLSPEFPSLEKVVDITVVQQVDQREKAGEKGPDIALLSRRDDIGLRPLLNGELPGFPTGELPVGKVSQNEDWNDVSIDHLDECLDTCLASLKPLPVDLSASVISADQCFPKFVILEEGHPSQQKVSNDRSSGYLSVNGTEAVNVVTPAKAEANTTSHSAPRLQRASSRKGVKHEISKDVPSNSSNGHLKQITLSSRDSLQPAHGISAKLKKDSQTKVEIQQVEEAECGSKGQGKSRYSEDLKRNEERLQQFAQVFLLQRHIAYQQQRAQSAPPFPPPAFAGSGTLQESQVGQSRDICSESGLGERDSDSVAVRKVHHNAIQRQSVPTNIQHNLHGGIVYGTDTSSSPGQEPVSYHKGAVPSVKHHRQTPGADVVVDMVLLLRKIEEVYGTSDVDIAESSSSCFPTRSGDIEEGEPFVDKRKKSSTLGFTKSISMRQIGLPNVNAMLLVIIAMVVYTRTICQGVLFGHRQTHRKI</sequence>
<protein>
    <submittedName>
        <fullName evidence="5">Uncharacterized protein</fullName>
    </submittedName>
</protein>
<dbReference type="InterPro" id="IPR027417">
    <property type="entry name" value="P-loop_NTPase"/>
</dbReference>
<dbReference type="AlphaFoldDB" id="A0A176WPK2"/>
<keyword evidence="6" id="KW-1185">Reference proteome</keyword>
<feature type="region of interest" description="Disordered" evidence="2">
    <location>
        <begin position="95"/>
        <end position="171"/>
    </location>
</feature>
<organism evidence="5 6">
    <name type="scientific">Marchantia polymorpha subsp. ruderalis</name>
    <dbReference type="NCBI Taxonomy" id="1480154"/>
    <lineage>
        <taxon>Eukaryota</taxon>
        <taxon>Viridiplantae</taxon>
        <taxon>Streptophyta</taxon>
        <taxon>Embryophyta</taxon>
        <taxon>Marchantiophyta</taxon>
        <taxon>Marchantiopsida</taxon>
        <taxon>Marchantiidae</taxon>
        <taxon>Marchantiales</taxon>
        <taxon>Marchantiaceae</taxon>
        <taxon>Marchantia</taxon>
    </lineage>
</organism>
<evidence type="ECO:0000313" key="7">
    <source>
        <dbReference type="Proteomes" id="UP001162541"/>
    </source>
</evidence>
<keyword evidence="1" id="KW-0677">Repeat</keyword>
<dbReference type="EMBL" id="AP019870">
    <property type="protein sequence ID" value="BBN11541.1"/>
    <property type="molecule type" value="Genomic_DNA"/>
</dbReference>
<dbReference type="SMART" id="SM00015">
    <property type="entry name" value="IQ"/>
    <property type="match status" value="7"/>
</dbReference>
<evidence type="ECO:0000256" key="1">
    <source>
        <dbReference type="ARBA" id="ARBA00022737"/>
    </source>
</evidence>
<dbReference type="EMBL" id="LVLJ01000437">
    <property type="protein sequence ID" value="OAE34232.1"/>
    <property type="molecule type" value="Genomic_DNA"/>
</dbReference>
<evidence type="ECO:0000313" key="5">
    <source>
        <dbReference type="EMBL" id="OAE34232.1"/>
    </source>
</evidence>
<proteinExistence type="predicted"/>
<feature type="compositionally biased region" description="Polar residues" evidence="2">
    <location>
        <begin position="818"/>
        <end position="827"/>
    </location>
</feature>
<name>A0A176WPK2_MARPO</name>
<accession>A0A176WPK2</accession>
<keyword evidence="3" id="KW-0472">Membrane</keyword>
<reference evidence="7" key="3">
    <citation type="journal article" date="2020" name="Curr. Biol.">
        <title>Chromatin organization in early land plants reveals an ancestral association between H3K27me3, transposons, and constitutive heterochromatin.</title>
        <authorList>
            <person name="Montgomery S.A."/>
            <person name="Tanizawa Y."/>
            <person name="Galik B."/>
            <person name="Wang N."/>
            <person name="Ito T."/>
            <person name="Mochizuki T."/>
            <person name="Akimcheva S."/>
            <person name="Bowman J.L."/>
            <person name="Cognat V."/>
            <person name="Marechal-Drouard L."/>
            <person name="Ekker H."/>
            <person name="Hong S.F."/>
            <person name="Kohchi T."/>
            <person name="Lin S.S."/>
            <person name="Liu L.D."/>
            <person name="Nakamura Y."/>
            <person name="Valeeva L.R."/>
            <person name="Shakirov E.V."/>
            <person name="Shippen D.E."/>
            <person name="Wei W.L."/>
            <person name="Yagura M."/>
            <person name="Yamaoka S."/>
            <person name="Yamato K.T."/>
            <person name="Liu C."/>
            <person name="Berger F."/>
        </authorList>
    </citation>
    <scope>NUCLEOTIDE SEQUENCE [LARGE SCALE GENOMIC DNA]</scope>
    <source>
        <strain evidence="7">Tak-1</strain>
    </source>
</reference>
<evidence type="ECO:0000256" key="3">
    <source>
        <dbReference type="SAM" id="Phobius"/>
    </source>
</evidence>
<dbReference type="CDD" id="cd23767">
    <property type="entry name" value="IQCD"/>
    <property type="match status" value="2"/>
</dbReference>
<dbReference type="PANTHER" id="PTHR22590:SF2">
    <property type="entry name" value="IQ DOMAIN-CONTAINING PROTEIN N"/>
    <property type="match status" value="1"/>
</dbReference>
<dbReference type="Proteomes" id="UP000077202">
    <property type="component" value="Unassembled WGS sequence"/>
</dbReference>
<dbReference type="SUPFAM" id="SSF52540">
    <property type="entry name" value="P-loop containing nucleoside triphosphate hydrolases"/>
    <property type="match status" value="1"/>
</dbReference>
<reference evidence="4" key="2">
    <citation type="journal article" date="2019" name="Curr. Biol.">
        <title>Chromatin organization in early land plants reveals an ancestral association between H3K27me3, transposons, and constitutive heterochromatin.</title>
        <authorList>
            <person name="Montgomery S.A."/>
            <person name="Tanizawa Y."/>
            <person name="Galik B."/>
            <person name="Wang N."/>
            <person name="Ito T."/>
            <person name="Mochizuki T."/>
            <person name="Akimcheva S."/>
            <person name="Bowman J."/>
            <person name="Cognat V."/>
            <person name="Drouard L."/>
            <person name="Ekker H."/>
            <person name="Houng S."/>
            <person name="Kohchi T."/>
            <person name="Lin S."/>
            <person name="Liu L.D."/>
            <person name="Nakamura Y."/>
            <person name="Valeeva L.R."/>
            <person name="Shakirov E.V."/>
            <person name="Shippen D.E."/>
            <person name="Wei W."/>
            <person name="Yagura M."/>
            <person name="Yamaoka S."/>
            <person name="Yamato K.T."/>
            <person name="Liu C."/>
            <person name="Berger F."/>
        </authorList>
    </citation>
    <scope>NUCLEOTIDE SEQUENCE [LARGE SCALE GENOMIC DNA]</scope>
    <source>
        <strain evidence="4">Tak-1</strain>
    </source>
</reference>
<feature type="region of interest" description="Disordered" evidence="2">
    <location>
        <begin position="789"/>
        <end position="827"/>
    </location>
</feature>
<gene>
    <name evidence="5" type="ORF">AXG93_1099s1110</name>
    <name evidence="4" type="ORF">Mp_5g12790</name>
</gene>
<evidence type="ECO:0000313" key="4">
    <source>
        <dbReference type="EMBL" id="BBN11541.1"/>
    </source>
</evidence>
<keyword evidence="3" id="KW-0812">Transmembrane</keyword>
<dbReference type="PANTHER" id="PTHR22590">
    <property type="entry name" value="MYOSIN MOTOR DOMAIN-CONTAINING PROTEIN"/>
    <property type="match status" value="1"/>
</dbReference>
<dbReference type="Pfam" id="PF00612">
    <property type="entry name" value="IQ"/>
    <property type="match status" value="6"/>
</dbReference>
<dbReference type="InterPro" id="IPR052318">
    <property type="entry name" value="CellDiv_DevSignal_Domain"/>
</dbReference>
<feature type="compositionally biased region" description="Polar residues" evidence="2">
    <location>
        <begin position="276"/>
        <end position="285"/>
    </location>
</feature>
<feature type="transmembrane region" description="Helical" evidence="3">
    <location>
        <begin position="1083"/>
        <end position="1104"/>
    </location>
</feature>
<feature type="region of interest" description="Disordered" evidence="2">
    <location>
        <begin position="276"/>
        <end position="296"/>
    </location>
</feature>
<dbReference type="InterPro" id="IPR000048">
    <property type="entry name" value="IQ_motif_EF-hand-BS"/>
</dbReference>
<keyword evidence="3" id="KW-1133">Transmembrane helix</keyword>
<dbReference type="PROSITE" id="PS50096">
    <property type="entry name" value="IQ"/>
    <property type="match status" value="6"/>
</dbReference>
<dbReference type="Gene3D" id="1.20.5.190">
    <property type="match status" value="4"/>
</dbReference>